<reference evidence="1 2" key="1">
    <citation type="journal article" date="2011" name="J. Bacteriol.">
        <title>Genome Sequence of an Ammonia-Oxidizing Soil Archaeon, "Candidatus Nitrosoarchaeum koreensis" MY1.</title>
        <authorList>
            <person name="Kim B.K."/>
            <person name="Jung M.Y."/>
            <person name="Yu D.S."/>
            <person name="Park S.J."/>
            <person name="Oh T.K."/>
            <person name="Rhee S.K."/>
            <person name="Kim J.F."/>
        </authorList>
    </citation>
    <scope>NUCLEOTIDE SEQUENCE [LARGE SCALE GENOMIC DNA]</scope>
    <source>
        <strain evidence="1 2">MY1</strain>
    </source>
</reference>
<evidence type="ECO:0000313" key="2">
    <source>
        <dbReference type="Proteomes" id="UP000004440"/>
    </source>
</evidence>
<keyword evidence="2" id="KW-1185">Reference proteome</keyword>
<evidence type="ECO:0000313" key="1">
    <source>
        <dbReference type="EMBL" id="EGP92976.1"/>
    </source>
</evidence>
<dbReference type="SUPFAM" id="SSF158997">
    <property type="entry name" value="Trm112p-like"/>
    <property type="match status" value="1"/>
</dbReference>
<protein>
    <submittedName>
        <fullName evidence="1">Trm112p domain containing protein</fullName>
    </submittedName>
</protein>
<dbReference type="Gene3D" id="2.20.25.10">
    <property type="match status" value="1"/>
</dbReference>
<comment type="caution">
    <text evidence="1">The sequence shown here is derived from an EMBL/GenBank/DDBJ whole genome shotgun (WGS) entry which is preliminary data.</text>
</comment>
<dbReference type="Proteomes" id="UP000004440">
    <property type="component" value="Unassembled WGS sequence"/>
</dbReference>
<dbReference type="AlphaFoldDB" id="F9CZ08"/>
<dbReference type="STRING" id="1001994.MY1_0195"/>
<dbReference type="EMBL" id="AFPU01000001">
    <property type="protein sequence ID" value="EGP92976.1"/>
    <property type="molecule type" value="Genomic_DNA"/>
</dbReference>
<sequence>MMDILACPIDKNHPLELYEIKEKNNVVSEGALFCPKCSRFYPIIEEIPIMLPDELRNKEQEIEFLTNNKKNLPEKIITMANPWHL</sequence>
<dbReference type="PATRIC" id="fig|1001994.6.peg.190"/>
<name>F9CZ08_9ARCH</name>
<organism evidence="1 2">
    <name type="scientific">Nitrosarchaeum koreense MY1</name>
    <dbReference type="NCBI Taxonomy" id="1001994"/>
    <lineage>
        <taxon>Archaea</taxon>
        <taxon>Nitrososphaerota</taxon>
        <taxon>Nitrososphaeria</taxon>
        <taxon>Nitrosopumilales</taxon>
        <taxon>Nitrosopumilaceae</taxon>
        <taxon>Nitrosarchaeum</taxon>
    </lineage>
</organism>
<accession>F9CZ08</accession>
<proteinExistence type="predicted"/>
<gene>
    <name evidence="1" type="ORF">MY1_0195</name>
</gene>
<dbReference type="InterPro" id="IPR005651">
    <property type="entry name" value="Trm112-like"/>
</dbReference>
<dbReference type="Pfam" id="PF03966">
    <property type="entry name" value="Trm112p"/>
    <property type="match status" value="1"/>
</dbReference>